<feature type="compositionally biased region" description="Polar residues" evidence="1">
    <location>
        <begin position="8"/>
        <end position="21"/>
    </location>
</feature>
<keyword evidence="2" id="KW-0812">Transmembrane</keyword>
<evidence type="ECO:0000313" key="4">
    <source>
        <dbReference type="Proteomes" id="UP001268089"/>
    </source>
</evidence>
<reference evidence="3 4" key="1">
    <citation type="submission" date="2023-07" db="EMBL/GenBank/DDBJ databases">
        <title>Sorghum-associated microbial communities from plants grown in Nebraska, USA.</title>
        <authorList>
            <person name="Schachtman D."/>
        </authorList>
    </citation>
    <scope>NUCLEOTIDE SEQUENCE [LARGE SCALE GENOMIC DNA]</scope>
    <source>
        <strain evidence="3 4">BE308</strain>
    </source>
</reference>
<gene>
    <name evidence="3" type="ORF">J2X15_000960</name>
</gene>
<feature type="transmembrane region" description="Helical" evidence="2">
    <location>
        <begin position="75"/>
        <end position="98"/>
    </location>
</feature>
<accession>A0ABU1ZJF1</accession>
<evidence type="ECO:0000313" key="3">
    <source>
        <dbReference type="EMBL" id="MDR7305682.1"/>
    </source>
</evidence>
<name>A0ABU1ZJF1_9BURK</name>
<keyword evidence="2" id="KW-0472">Membrane</keyword>
<evidence type="ECO:0000256" key="2">
    <source>
        <dbReference type="SAM" id="Phobius"/>
    </source>
</evidence>
<proteinExistence type="predicted"/>
<comment type="caution">
    <text evidence="3">The sequence shown here is derived from an EMBL/GenBank/DDBJ whole genome shotgun (WGS) entry which is preliminary data.</text>
</comment>
<evidence type="ECO:0000256" key="1">
    <source>
        <dbReference type="SAM" id="MobiDB-lite"/>
    </source>
</evidence>
<feature type="transmembrane region" description="Helical" evidence="2">
    <location>
        <begin position="118"/>
        <end position="142"/>
    </location>
</feature>
<dbReference type="EMBL" id="JAVDXO010000002">
    <property type="protein sequence ID" value="MDR7305682.1"/>
    <property type="molecule type" value="Genomic_DNA"/>
</dbReference>
<protein>
    <submittedName>
        <fullName evidence="3">Uncharacterized protein</fullName>
    </submittedName>
</protein>
<keyword evidence="2" id="KW-1133">Transmembrane helix</keyword>
<feature type="region of interest" description="Disordered" evidence="1">
    <location>
        <begin position="1"/>
        <end position="21"/>
    </location>
</feature>
<sequence>MSRPRPQISPQQKQNLANFSRAQSHDEAARRKLEAMGQELNRSFAEARETLDKNADVLAKHYAWSNRYGHWLARVALLPIVVLAIGMVVVVILGLWNGEIKELQKYSKLHVTRTGNPIAYWASVICHSALASFITWITVVVFRAARLGRKNAT</sequence>
<organism evidence="3 4">
    <name type="scientific">Rhodoferax saidenbachensis</name>
    <dbReference type="NCBI Taxonomy" id="1484693"/>
    <lineage>
        <taxon>Bacteria</taxon>
        <taxon>Pseudomonadati</taxon>
        <taxon>Pseudomonadota</taxon>
        <taxon>Betaproteobacteria</taxon>
        <taxon>Burkholderiales</taxon>
        <taxon>Comamonadaceae</taxon>
        <taxon>Rhodoferax</taxon>
    </lineage>
</organism>
<dbReference type="Proteomes" id="UP001268089">
    <property type="component" value="Unassembled WGS sequence"/>
</dbReference>
<dbReference type="RefSeq" id="WP_310339920.1">
    <property type="nucleotide sequence ID" value="NZ_JAVDXO010000002.1"/>
</dbReference>
<keyword evidence="4" id="KW-1185">Reference proteome</keyword>